<protein>
    <submittedName>
        <fullName evidence="1">Uncharacterized protein</fullName>
    </submittedName>
</protein>
<name>A0A0A6RHD5_9GAMM</name>
<dbReference type="EMBL" id="LUTY01002602">
    <property type="protein sequence ID" value="OAD19946.1"/>
    <property type="molecule type" value="Genomic_DNA"/>
</dbReference>
<evidence type="ECO:0000313" key="2">
    <source>
        <dbReference type="Proteomes" id="UP000076962"/>
    </source>
</evidence>
<dbReference type="AlphaFoldDB" id="A0A0A6RHD5"/>
<dbReference type="Proteomes" id="UP000076962">
    <property type="component" value="Unassembled WGS sequence"/>
</dbReference>
<reference evidence="1 2" key="1">
    <citation type="submission" date="2016-05" db="EMBL/GenBank/DDBJ databases">
        <title>Single-cell genome of chain-forming Candidatus Thiomargarita nelsonii and comparison to other large sulfur-oxidizing bacteria.</title>
        <authorList>
            <person name="Winkel M."/>
            <person name="Salman V."/>
            <person name="Woyke T."/>
            <person name="Schulz-Vogt H."/>
            <person name="Richter M."/>
            <person name="Flood B."/>
            <person name="Bailey J."/>
            <person name="Amann R."/>
            <person name="Mussmann M."/>
        </authorList>
    </citation>
    <scope>NUCLEOTIDE SEQUENCE [LARGE SCALE GENOMIC DNA]</scope>
    <source>
        <strain evidence="1 2">THI036</strain>
    </source>
</reference>
<organism evidence="1 2">
    <name type="scientific">Candidatus Thiomargarita nelsonii</name>
    <dbReference type="NCBI Taxonomy" id="1003181"/>
    <lineage>
        <taxon>Bacteria</taxon>
        <taxon>Pseudomonadati</taxon>
        <taxon>Pseudomonadota</taxon>
        <taxon>Gammaproteobacteria</taxon>
        <taxon>Thiotrichales</taxon>
        <taxon>Thiotrichaceae</taxon>
        <taxon>Thiomargarita</taxon>
    </lineage>
</organism>
<comment type="caution">
    <text evidence="1">The sequence shown here is derived from an EMBL/GenBank/DDBJ whole genome shotgun (WGS) entry which is preliminary data.</text>
</comment>
<proteinExistence type="predicted"/>
<sequence>MIDKRFRKEEFEKCGNNSPRGEALLTELNIEILNELDKTLRVKLEEIASKLNQLGHQLDVIEVEDVAPGVMNMLIMMDIQKKIIWRMGLDLVWTP</sequence>
<accession>A0A0A6RHD5</accession>
<gene>
    <name evidence="1" type="ORF">THIOM_004378</name>
</gene>
<keyword evidence="2" id="KW-1185">Reference proteome</keyword>
<evidence type="ECO:0000313" key="1">
    <source>
        <dbReference type="EMBL" id="OAD19946.1"/>
    </source>
</evidence>